<evidence type="ECO:0000313" key="1">
    <source>
        <dbReference type="EMBL" id="GKT42340.1"/>
    </source>
</evidence>
<comment type="caution">
    <text evidence="1">The sequence shown here is derived from an EMBL/GenBank/DDBJ whole genome shotgun (WGS) entry which is preliminary data.</text>
</comment>
<dbReference type="RefSeq" id="XP_049124690.1">
    <property type="nucleotide sequence ID" value="XM_049268733.1"/>
</dbReference>
<dbReference type="EMBL" id="BQXU01000004">
    <property type="protein sequence ID" value="GKT42340.1"/>
    <property type="molecule type" value="Genomic_DNA"/>
</dbReference>
<organism evidence="1 2">
    <name type="scientific">Colletotrichum spaethianum</name>
    <dbReference type="NCBI Taxonomy" id="700344"/>
    <lineage>
        <taxon>Eukaryota</taxon>
        <taxon>Fungi</taxon>
        <taxon>Dikarya</taxon>
        <taxon>Ascomycota</taxon>
        <taxon>Pezizomycotina</taxon>
        <taxon>Sordariomycetes</taxon>
        <taxon>Hypocreomycetidae</taxon>
        <taxon>Glomerellales</taxon>
        <taxon>Glomerellaceae</taxon>
        <taxon>Colletotrichum</taxon>
        <taxon>Colletotrichum spaethianum species complex</taxon>
    </lineage>
</organism>
<sequence>MYFLGNTTDGIVSDSKAGEPTPFYLSILNSANETVGPNALDRRQNSEQPLGDISVSLPAPDLEADGTGAPAQLFPHALQQPVRLYDRGLPTEHYGFYTYFKRTIYLKSVTTLNGTDGESNVPLDKDGGSRRSEAKFLVTWSQTRFLVQIWTRSEDNTQLLTSNDGEKQGSMPYPVTVKTDTHGGQSGDKFVWHWPVTDRQGIDTANPKLLPNDIGFGGTLVNPRKDKDASFGGFDGGTGGCRCEWANFIARRDSGN</sequence>
<dbReference type="AlphaFoldDB" id="A0AA37LAD5"/>
<reference evidence="1 2" key="1">
    <citation type="submission" date="2022-03" db="EMBL/GenBank/DDBJ databases">
        <title>Genome data of Colletotrichum spp.</title>
        <authorList>
            <person name="Utami Y.D."/>
            <person name="Hiruma K."/>
        </authorList>
    </citation>
    <scope>NUCLEOTIDE SEQUENCE [LARGE SCALE GENOMIC DNA]</scope>
    <source>
        <strain evidence="1 2">MAFF 239500</strain>
    </source>
</reference>
<accession>A0AA37LAD5</accession>
<gene>
    <name evidence="1" type="ORF">ColSpa_02521</name>
</gene>
<dbReference type="Proteomes" id="UP001055115">
    <property type="component" value="Unassembled WGS sequence"/>
</dbReference>
<evidence type="ECO:0000313" key="2">
    <source>
        <dbReference type="Proteomes" id="UP001055115"/>
    </source>
</evidence>
<proteinExistence type="predicted"/>
<name>A0AA37LAD5_9PEZI</name>
<protein>
    <submittedName>
        <fullName evidence="1">Uncharacterized protein</fullName>
    </submittedName>
</protein>
<keyword evidence="2" id="KW-1185">Reference proteome</keyword>
<dbReference type="GeneID" id="73323323"/>